<proteinExistence type="predicted"/>
<protein>
    <submittedName>
        <fullName evidence="1">Uncharacterized protein</fullName>
    </submittedName>
</protein>
<name>A0A2S5CR74_9GAMM</name>
<dbReference type="EMBL" id="PGFZ01000001">
    <property type="protein sequence ID" value="POZ53304.1"/>
    <property type="molecule type" value="Genomic_DNA"/>
</dbReference>
<reference evidence="1 2" key="1">
    <citation type="submission" date="2017-11" db="EMBL/GenBank/DDBJ databases">
        <title>Draft Genome Sequence of Methylobacter psychrotolerans Sph1T, an Obligate Methanotroph from Low-Temperature Environments.</title>
        <authorList>
            <person name="Oshkin I.Y."/>
            <person name="Miroshnikov K."/>
            <person name="Belova S.E."/>
            <person name="Korzhenkov A."/>
            <person name="Toshchakov S.V."/>
            <person name="Dedysh S.N."/>
        </authorList>
    </citation>
    <scope>NUCLEOTIDE SEQUENCE [LARGE SCALE GENOMIC DNA]</scope>
    <source>
        <strain evidence="1 2">Sph1</strain>
    </source>
</reference>
<gene>
    <name evidence="1" type="ORF">AADEFJLK_00323</name>
</gene>
<organism evidence="1 2">
    <name type="scientific">Methylovulum psychrotolerans</name>
    <dbReference type="NCBI Taxonomy" id="1704499"/>
    <lineage>
        <taxon>Bacteria</taxon>
        <taxon>Pseudomonadati</taxon>
        <taxon>Pseudomonadota</taxon>
        <taxon>Gammaproteobacteria</taxon>
        <taxon>Methylococcales</taxon>
        <taxon>Methylococcaceae</taxon>
        <taxon>Methylovulum</taxon>
    </lineage>
</organism>
<dbReference type="AlphaFoldDB" id="A0A2S5CR74"/>
<sequence length="118" mass="12614">MPAYQKLEILGFEEDTQTVYKDGRATNEVKPRLRAIVRPVKPDTMTINVTELGDDIINKFRAIVGRVALIPGRAGATDSGTLFITPEKGITADDIELLAMPKPPAPPVSGAVGGATQK</sequence>
<evidence type="ECO:0000313" key="2">
    <source>
        <dbReference type="Proteomes" id="UP000237423"/>
    </source>
</evidence>
<dbReference type="RefSeq" id="WP_103973071.1">
    <property type="nucleotide sequence ID" value="NZ_PGFZ01000001.1"/>
</dbReference>
<evidence type="ECO:0000313" key="1">
    <source>
        <dbReference type="EMBL" id="POZ53304.1"/>
    </source>
</evidence>
<accession>A0A2S5CR74</accession>
<comment type="caution">
    <text evidence="1">The sequence shown here is derived from an EMBL/GenBank/DDBJ whole genome shotgun (WGS) entry which is preliminary data.</text>
</comment>
<dbReference type="Proteomes" id="UP000237423">
    <property type="component" value="Unassembled WGS sequence"/>
</dbReference>